<accession>A0A3G7THB1</accession>
<protein>
    <recommendedName>
        <fullName evidence="1">DUF7683 domain-containing protein</fullName>
    </recommendedName>
</protein>
<sequence>MKFLVEAFDKKTELLVFDVELPVDCDERVKEIMGWTVDPQGWEGYDLSAAQLVEFEKITEKKFDLCAYDFQLTANG</sequence>
<name>A0A3G7THB1_9PSED</name>
<proteinExistence type="predicted"/>
<gene>
    <name evidence="2" type="ORF">C4K04_0314</name>
</gene>
<dbReference type="AlphaFoldDB" id="A0A3G7THB1"/>
<evidence type="ECO:0000313" key="2">
    <source>
        <dbReference type="EMBL" id="AZE46018.1"/>
    </source>
</evidence>
<dbReference type="InterPro" id="IPR056100">
    <property type="entry name" value="DUF7683"/>
</dbReference>
<dbReference type="RefSeq" id="WP_124318728.1">
    <property type="nucleotide sequence ID" value="NZ_CP027753.1"/>
</dbReference>
<feature type="domain" description="DUF7683" evidence="1">
    <location>
        <begin position="4"/>
        <end position="73"/>
    </location>
</feature>
<reference evidence="2 3" key="1">
    <citation type="submission" date="2018-03" db="EMBL/GenBank/DDBJ databases">
        <title>Diversity of phytobeneficial traits revealed by whole-genome analysis of worldwide-isolated phenazine-producing Pseudomonas spp.</title>
        <authorList>
            <person name="Biessy A."/>
            <person name="Novinscak A."/>
            <person name="Blom J."/>
            <person name="Leger G."/>
            <person name="Thomashow L.S."/>
            <person name="Cazorla F.M."/>
            <person name="Josic D."/>
            <person name="Filion M."/>
        </authorList>
    </citation>
    <scope>NUCLEOTIDE SEQUENCE [LARGE SCALE GENOMIC DNA]</scope>
    <source>
        <strain evidence="2 3">B25</strain>
    </source>
</reference>
<evidence type="ECO:0000313" key="3">
    <source>
        <dbReference type="Proteomes" id="UP000268048"/>
    </source>
</evidence>
<organism evidence="2 3">
    <name type="scientific">Pseudomonas chlororaphis</name>
    <dbReference type="NCBI Taxonomy" id="587753"/>
    <lineage>
        <taxon>Bacteria</taxon>
        <taxon>Pseudomonadati</taxon>
        <taxon>Pseudomonadota</taxon>
        <taxon>Gammaproteobacteria</taxon>
        <taxon>Pseudomonadales</taxon>
        <taxon>Pseudomonadaceae</taxon>
        <taxon>Pseudomonas</taxon>
    </lineage>
</organism>
<dbReference type="Pfam" id="PF24731">
    <property type="entry name" value="DUF7683"/>
    <property type="match status" value="1"/>
</dbReference>
<dbReference type="EMBL" id="CP027753">
    <property type="protein sequence ID" value="AZE46018.1"/>
    <property type="molecule type" value="Genomic_DNA"/>
</dbReference>
<dbReference type="Proteomes" id="UP000268048">
    <property type="component" value="Chromosome"/>
</dbReference>
<evidence type="ECO:0000259" key="1">
    <source>
        <dbReference type="Pfam" id="PF24731"/>
    </source>
</evidence>